<dbReference type="GO" id="GO:0046961">
    <property type="term" value="F:proton-transporting ATPase activity, rotational mechanism"/>
    <property type="evidence" value="ECO:0007669"/>
    <property type="project" value="InterPro"/>
</dbReference>
<keyword evidence="1" id="KW-0813">Transport</keyword>
<dbReference type="InterPro" id="IPR036079">
    <property type="entry name" value="ATPase_csu/dsu_sf"/>
</dbReference>
<dbReference type="Pfam" id="PF01992">
    <property type="entry name" value="vATP-synt_AC39"/>
    <property type="match status" value="1"/>
</dbReference>
<protein>
    <submittedName>
        <fullName evidence="3">Uncharacterized protein</fullName>
    </submittedName>
</protein>
<organism evidence="3 4">
    <name type="scientific">Myripristis murdjan</name>
    <name type="common">pinecone soldierfish</name>
    <dbReference type="NCBI Taxonomy" id="586833"/>
    <lineage>
        <taxon>Eukaryota</taxon>
        <taxon>Metazoa</taxon>
        <taxon>Chordata</taxon>
        <taxon>Craniata</taxon>
        <taxon>Vertebrata</taxon>
        <taxon>Euteleostomi</taxon>
        <taxon>Actinopterygii</taxon>
        <taxon>Neopterygii</taxon>
        <taxon>Teleostei</taxon>
        <taxon>Neoteleostei</taxon>
        <taxon>Acanthomorphata</taxon>
        <taxon>Holocentriformes</taxon>
        <taxon>Holocentridae</taxon>
        <taxon>Myripristis</taxon>
    </lineage>
</organism>
<dbReference type="AlphaFoldDB" id="A0A667YUS2"/>
<dbReference type="GeneTree" id="ENSGT00390000002200"/>
<keyword evidence="2" id="KW-0406">Ion transport</keyword>
<dbReference type="SUPFAM" id="SSF103486">
    <property type="entry name" value="V-type ATP synthase subunit C"/>
    <property type="match status" value="1"/>
</dbReference>
<evidence type="ECO:0000313" key="4">
    <source>
        <dbReference type="Proteomes" id="UP000472263"/>
    </source>
</evidence>
<evidence type="ECO:0000256" key="1">
    <source>
        <dbReference type="ARBA" id="ARBA00022448"/>
    </source>
</evidence>
<reference evidence="3" key="1">
    <citation type="submission" date="2019-06" db="EMBL/GenBank/DDBJ databases">
        <authorList>
            <consortium name="Wellcome Sanger Institute Data Sharing"/>
        </authorList>
    </citation>
    <scope>NUCLEOTIDE SEQUENCE [LARGE SCALE GENOMIC DNA]</scope>
</reference>
<proteinExistence type="predicted"/>
<dbReference type="InterPro" id="IPR044911">
    <property type="entry name" value="V-type_ATPase_csu/dsu_dom_3"/>
</dbReference>
<evidence type="ECO:0000313" key="3">
    <source>
        <dbReference type="Ensembl" id="ENSMMDP00005031612.1"/>
    </source>
</evidence>
<dbReference type="InterPro" id="IPR016727">
    <property type="entry name" value="ATPase_V0-cplx_dsu"/>
</dbReference>
<evidence type="ECO:0000256" key="2">
    <source>
        <dbReference type="ARBA" id="ARBA00023065"/>
    </source>
</evidence>
<reference evidence="3" key="3">
    <citation type="submission" date="2025-09" db="UniProtKB">
        <authorList>
            <consortium name="Ensembl"/>
        </authorList>
    </citation>
    <scope>IDENTIFICATION</scope>
</reference>
<dbReference type="InterPro" id="IPR002843">
    <property type="entry name" value="ATPase_V0-cplx_csu/dsu"/>
</dbReference>
<dbReference type="PANTHER" id="PTHR11028">
    <property type="entry name" value="VACUOLAR ATP SYNTHASE SUBUNIT AC39"/>
    <property type="match status" value="1"/>
</dbReference>
<dbReference type="Ensembl" id="ENSMMDT00005032327.1">
    <property type="protein sequence ID" value="ENSMMDP00005031612.1"/>
    <property type="gene ID" value="ENSMMDG00005014914.1"/>
</dbReference>
<gene>
    <name evidence="3" type="primary">LOC115375899</name>
</gene>
<dbReference type="Gene3D" id="1.10.132.50">
    <property type="entry name" value="ATP synthase (C/AC39) subunit, domain 3"/>
    <property type="match status" value="1"/>
</dbReference>
<keyword evidence="4" id="KW-1185">Reference proteome</keyword>
<reference evidence="3" key="2">
    <citation type="submission" date="2025-08" db="UniProtKB">
        <authorList>
            <consortium name="Ensembl"/>
        </authorList>
    </citation>
    <scope>IDENTIFICATION</scope>
</reference>
<accession>A0A667YUS2</accession>
<name>A0A667YUS2_9TELE</name>
<dbReference type="GO" id="GO:0033179">
    <property type="term" value="C:proton-transporting V-type ATPase, V0 domain"/>
    <property type="evidence" value="ECO:0007669"/>
    <property type="project" value="InterPro"/>
</dbReference>
<dbReference type="Proteomes" id="UP000472263">
    <property type="component" value="Chromosome 17"/>
</dbReference>
<sequence length="121" mass="13347">MATCPELVFNVDHGYLEGLVRGMKAGILTSTDYHNLAQCETLDDMKLHLQSTDYSGLLSSADEDLTVSLVDSKLRENLVTEFSCLRSNALPPLSTFLDYITKKMITCTTTKLPKSVTVVRG</sequence>